<reference evidence="2 3" key="1">
    <citation type="journal article" date="2019" name="ACS Chem. Biol.">
        <title>Identification and Mobilization of a Cryptic Antibiotic Biosynthesis Gene Locus from a Human-Pathogenic Nocardia Isolate.</title>
        <authorList>
            <person name="Herisse M."/>
            <person name="Ishida K."/>
            <person name="Porter J.L."/>
            <person name="Howden B."/>
            <person name="Hertweck C."/>
            <person name="Stinear T.P."/>
            <person name="Pidot S.J."/>
        </authorList>
    </citation>
    <scope>NUCLEOTIDE SEQUENCE [LARGE SCALE GENOMIC DNA]</scope>
    <source>
        <strain evidence="2 3">AUSMDU00012717</strain>
    </source>
</reference>
<evidence type="ECO:0008006" key="4">
    <source>
        <dbReference type="Google" id="ProtNLM"/>
    </source>
</evidence>
<feature type="signal peptide" evidence="1">
    <location>
        <begin position="1"/>
        <end position="23"/>
    </location>
</feature>
<dbReference type="EMBL" id="CP046172">
    <property type="protein sequence ID" value="QIS12997.1"/>
    <property type="molecule type" value="Genomic_DNA"/>
</dbReference>
<feature type="chain" id="PRO_5038495263" description="Ig-like domain repeat protein" evidence="1">
    <location>
        <begin position="24"/>
        <end position="140"/>
    </location>
</feature>
<gene>
    <name evidence="2" type="ORF">F5544_25715</name>
</gene>
<dbReference type="Proteomes" id="UP000503540">
    <property type="component" value="Chromosome"/>
</dbReference>
<dbReference type="RefSeq" id="WP_167475602.1">
    <property type="nucleotide sequence ID" value="NZ_CP046172.1"/>
</dbReference>
<name>A0A6G9YIV7_9NOCA</name>
<proteinExistence type="predicted"/>
<keyword evidence="1" id="KW-0732">Signal</keyword>
<dbReference type="AlphaFoldDB" id="A0A6G9YIV7"/>
<accession>A0A6G9YIV7</accession>
<organism evidence="2 3">
    <name type="scientific">Nocardia arthritidis</name>
    <dbReference type="NCBI Taxonomy" id="228602"/>
    <lineage>
        <taxon>Bacteria</taxon>
        <taxon>Bacillati</taxon>
        <taxon>Actinomycetota</taxon>
        <taxon>Actinomycetes</taxon>
        <taxon>Mycobacteriales</taxon>
        <taxon>Nocardiaceae</taxon>
        <taxon>Nocardia</taxon>
    </lineage>
</organism>
<evidence type="ECO:0000313" key="3">
    <source>
        <dbReference type="Proteomes" id="UP000503540"/>
    </source>
</evidence>
<evidence type="ECO:0000313" key="2">
    <source>
        <dbReference type="EMBL" id="QIS12997.1"/>
    </source>
</evidence>
<dbReference type="KEGG" id="nah:F5544_25715"/>
<sequence length="140" mass="13961">MSISTKTAAVTAFGAVSAAVALAAPQAGASVTGIDIAPGMSFGSSGSYGTGCSYQVTATATPGVAVVFLDEVDGFRTTDTLKPVGPAADANGKATTTWTPAKKGEHKIWAAEYISGERYYITSVTVGTGIPLGPACLVLP</sequence>
<evidence type="ECO:0000256" key="1">
    <source>
        <dbReference type="SAM" id="SignalP"/>
    </source>
</evidence>
<protein>
    <recommendedName>
        <fullName evidence="4">Ig-like domain repeat protein</fullName>
    </recommendedName>
</protein>
<keyword evidence="3" id="KW-1185">Reference proteome</keyword>